<reference evidence="1" key="1">
    <citation type="submission" date="2022-08" db="EMBL/GenBank/DDBJ databases">
        <authorList>
            <person name="Kallberg Y."/>
            <person name="Tangrot J."/>
            <person name="Rosling A."/>
        </authorList>
    </citation>
    <scope>NUCLEOTIDE SEQUENCE</scope>
    <source>
        <strain evidence="1">Wild A</strain>
    </source>
</reference>
<dbReference type="AlphaFoldDB" id="A0A9W4X4X6"/>
<sequence length="63" mass="7520">MAFYFCPYLYIDSCICGNKCYQQEGCHIYWKRRFHIPCDKCGTLTTSSYEIVPNPNRSDRPRE</sequence>
<comment type="caution">
    <text evidence="1">The sequence shown here is derived from an EMBL/GenBank/DDBJ whole genome shotgun (WGS) entry which is preliminary data.</text>
</comment>
<gene>
    <name evidence="1" type="ORF">FWILDA_LOCUS17001</name>
</gene>
<evidence type="ECO:0000313" key="2">
    <source>
        <dbReference type="Proteomes" id="UP001153678"/>
    </source>
</evidence>
<organism evidence="1 2">
    <name type="scientific">Funneliformis geosporum</name>
    <dbReference type="NCBI Taxonomy" id="1117311"/>
    <lineage>
        <taxon>Eukaryota</taxon>
        <taxon>Fungi</taxon>
        <taxon>Fungi incertae sedis</taxon>
        <taxon>Mucoromycota</taxon>
        <taxon>Glomeromycotina</taxon>
        <taxon>Glomeromycetes</taxon>
        <taxon>Glomerales</taxon>
        <taxon>Glomeraceae</taxon>
        <taxon>Funneliformis</taxon>
    </lineage>
</organism>
<dbReference type="Proteomes" id="UP001153678">
    <property type="component" value="Unassembled WGS sequence"/>
</dbReference>
<keyword evidence="2" id="KW-1185">Reference proteome</keyword>
<protein>
    <submittedName>
        <fullName evidence="1">342_t:CDS:1</fullName>
    </submittedName>
</protein>
<dbReference type="EMBL" id="CAMKVN010012254">
    <property type="protein sequence ID" value="CAI2195288.1"/>
    <property type="molecule type" value="Genomic_DNA"/>
</dbReference>
<name>A0A9W4X4X6_9GLOM</name>
<proteinExistence type="predicted"/>
<accession>A0A9W4X4X6</accession>
<evidence type="ECO:0000313" key="1">
    <source>
        <dbReference type="EMBL" id="CAI2195288.1"/>
    </source>
</evidence>